<accession>A0A3D4SZJ0</accession>
<feature type="region of interest" description="Disordered" evidence="1">
    <location>
        <begin position="1"/>
        <end position="47"/>
    </location>
</feature>
<dbReference type="STRING" id="863239.GCA_000213935_01105"/>
<sequence>NGQGGDQGNGQGGDQPQGQARPTTANLPGGSVPANAAARNGEPTGQFNAVWVSPPNGTTYTSEEFGVAVRDAFVNDYLADPSRRVDRTVSATSPTNGQSYTMDCRDQGSYVHCTGGNSANVYIA</sequence>
<feature type="compositionally biased region" description="Gly residues" evidence="1">
    <location>
        <begin position="1"/>
        <end position="15"/>
    </location>
</feature>
<name>A0A3D4SZJ0_9CORY</name>
<dbReference type="Proteomes" id="UP000261739">
    <property type="component" value="Unassembled WGS sequence"/>
</dbReference>
<dbReference type="EMBL" id="DQID01000203">
    <property type="protein sequence ID" value="HCT14694.1"/>
    <property type="molecule type" value="Genomic_DNA"/>
</dbReference>
<organism evidence="2 3">
    <name type="scientific">Corynebacterium nuruki</name>
    <dbReference type="NCBI Taxonomy" id="1032851"/>
    <lineage>
        <taxon>Bacteria</taxon>
        <taxon>Bacillati</taxon>
        <taxon>Actinomycetota</taxon>
        <taxon>Actinomycetes</taxon>
        <taxon>Mycobacteriales</taxon>
        <taxon>Corynebacteriaceae</taxon>
        <taxon>Corynebacterium</taxon>
    </lineage>
</organism>
<proteinExistence type="predicted"/>
<evidence type="ECO:0000256" key="1">
    <source>
        <dbReference type="SAM" id="MobiDB-lite"/>
    </source>
</evidence>
<gene>
    <name evidence="2" type="ORF">DIW82_07860</name>
</gene>
<feature type="non-terminal residue" evidence="2">
    <location>
        <position position="1"/>
    </location>
</feature>
<comment type="caution">
    <text evidence="2">The sequence shown here is derived from an EMBL/GenBank/DDBJ whole genome shotgun (WGS) entry which is preliminary data.</text>
</comment>
<evidence type="ECO:0000313" key="2">
    <source>
        <dbReference type="EMBL" id="HCT14694.1"/>
    </source>
</evidence>
<dbReference type="AlphaFoldDB" id="A0A3D4SZJ0"/>
<protein>
    <submittedName>
        <fullName evidence="2">Uncharacterized protein</fullName>
    </submittedName>
</protein>
<evidence type="ECO:0000313" key="3">
    <source>
        <dbReference type="Proteomes" id="UP000261739"/>
    </source>
</evidence>
<reference evidence="2 3" key="1">
    <citation type="journal article" date="2018" name="Nat. Biotechnol.">
        <title>A standardized bacterial taxonomy based on genome phylogeny substantially revises the tree of life.</title>
        <authorList>
            <person name="Parks D.H."/>
            <person name="Chuvochina M."/>
            <person name="Waite D.W."/>
            <person name="Rinke C."/>
            <person name="Skarshewski A."/>
            <person name="Chaumeil P.A."/>
            <person name="Hugenholtz P."/>
        </authorList>
    </citation>
    <scope>NUCLEOTIDE SEQUENCE [LARGE SCALE GENOMIC DNA]</scope>
    <source>
        <strain evidence="2">UBA11247</strain>
    </source>
</reference>